<reference evidence="1 2" key="1">
    <citation type="submission" date="2017-12" db="EMBL/GenBank/DDBJ databases">
        <title>Draft Genome sequences of multiple microbial strains isolated from spacecraft associated surfaces.</title>
        <authorList>
            <person name="Seuylemezian A."/>
            <person name="Vaishampayan P."/>
            <person name="Venkateswaran K."/>
        </authorList>
    </citation>
    <scope>NUCLEOTIDE SEQUENCE [LARGE SCALE GENOMIC DNA]</scope>
    <source>
        <strain evidence="1 2">2P01AA</strain>
    </source>
</reference>
<evidence type="ECO:0000313" key="2">
    <source>
        <dbReference type="Proteomes" id="UP000233553"/>
    </source>
</evidence>
<evidence type="ECO:0008006" key="3">
    <source>
        <dbReference type="Google" id="ProtNLM"/>
    </source>
</evidence>
<protein>
    <recommendedName>
        <fullName evidence="3">SGNH hydrolase-type esterase domain-containing protein</fullName>
    </recommendedName>
</protein>
<dbReference type="RefSeq" id="WP_101236745.1">
    <property type="nucleotide sequence ID" value="NZ_PISJ01000014.1"/>
</dbReference>
<sequence length="391" mass="45303">MQKRNIRLKELGININKVYAPALEYLENCPRLNKNEVYEITTDNEGNQPSIFGNESNNKIFMIGDSSIECMYIRNSKKVHTVLEEILLKNGYDYEVKNLGTSGSQTLNIINLIINKLIDKTDSTVVVALPSNDEGPLLYEENYFSPHIYHATILPATERKVKRNTEINTEIYKRNLGLINAICNQLNLKLIFTSICYTTDAQHLKTINNIARDYCNINKIPFLDLEEEFQINSHFFYDKLHFLPEGSVFFAQKLFCFLKDQLIQNSTKNLELFKFNCSGMLEKNTIWSETISNINDRTKIKLVIDFDHLENTKTPALYAVDYFDIKTKVSLIKSENPDIGYYKYFSGQPHKRVEKVFNIEIPSDCKEIRVGIRKWDGKGIYIHNAFLSVLK</sequence>
<dbReference type="GO" id="GO:0016788">
    <property type="term" value="F:hydrolase activity, acting on ester bonds"/>
    <property type="evidence" value="ECO:0007669"/>
    <property type="project" value="UniProtKB-ARBA"/>
</dbReference>
<dbReference type="AlphaFoldDB" id="A0A2N0WDT6"/>
<dbReference type="EMBL" id="PISJ01000014">
    <property type="protein sequence ID" value="PKF32868.1"/>
    <property type="molecule type" value="Genomic_DNA"/>
</dbReference>
<accession>A0A2N0WDT6</accession>
<dbReference type="CDD" id="cd00229">
    <property type="entry name" value="SGNH_hydrolase"/>
    <property type="match status" value="1"/>
</dbReference>
<evidence type="ECO:0000313" key="1">
    <source>
        <dbReference type="EMBL" id="PKF32868.1"/>
    </source>
</evidence>
<name>A0A2N0WDT6_9GAMM</name>
<dbReference type="SUPFAM" id="SSF52266">
    <property type="entry name" value="SGNH hydrolase"/>
    <property type="match status" value="1"/>
</dbReference>
<dbReference type="Gene3D" id="3.40.50.1110">
    <property type="entry name" value="SGNH hydrolase"/>
    <property type="match status" value="1"/>
</dbReference>
<proteinExistence type="predicted"/>
<dbReference type="Proteomes" id="UP000233553">
    <property type="component" value="Unassembled WGS sequence"/>
</dbReference>
<comment type="caution">
    <text evidence="1">The sequence shown here is derived from an EMBL/GenBank/DDBJ whole genome shotgun (WGS) entry which is preliminary data.</text>
</comment>
<organism evidence="1 2">
    <name type="scientific">Acinetobacter proteolyticus</name>
    <dbReference type="NCBI Taxonomy" id="1776741"/>
    <lineage>
        <taxon>Bacteria</taxon>
        <taxon>Pseudomonadati</taxon>
        <taxon>Pseudomonadota</taxon>
        <taxon>Gammaproteobacteria</taxon>
        <taxon>Moraxellales</taxon>
        <taxon>Moraxellaceae</taxon>
        <taxon>Acinetobacter</taxon>
    </lineage>
</organism>
<gene>
    <name evidence="1" type="ORF">CW311_12565</name>
</gene>
<dbReference type="InterPro" id="IPR036514">
    <property type="entry name" value="SGNH_hydro_sf"/>
</dbReference>